<dbReference type="RefSeq" id="WP_173732101.1">
    <property type="nucleotide sequence ID" value="NZ_JABTTE010000023.1"/>
</dbReference>
<evidence type="ECO:0000256" key="6">
    <source>
        <dbReference type="ARBA" id="ARBA00022912"/>
    </source>
</evidence>
<evidence type="ECO:0000256" key="1">
    <source>
        <dbReference type="ARBA" id="ARBA00004651"/>
    </source>
</evidence>
<comment type="function">
    <text evidence="12">Normally needed for pro-sigma E processing during sporulation but can be bypassed in vegetative cells. Activates SpoIIAA by dephosphorylation.</text>
</comment>
<dbReference type="NCBIfam" id="TIGR02865">
    <property type="entry name" value="spore_II_E"/>
    <property type="match status" value="1"/>
</dbReference>
<evidence type="ECO:0000256" key="9">
    <source>
        <dbReference type="ARBA" id="ARBA00023136"/>
    </source>
</evidence>
<evidence type="ECO:0000256" key="3">
    <source>
        <dbReference type="ARBA" id="ARBA00022475"/>
    </source>
</evidence>
<feature type="domain" description="PPM-type phosphatase" evidence="15">
    <location>
        <begin position="590"/>
        <end position="799"/>
    </location>
</feature>
<dbReference type="GO" id="GO:0030435">
    <property type="term" value="P:sporulation resulting in formation of a cellular spore"/>
    <property type="evidence" value="ECO:0007669"/>
    <property type="project" value="UniProtKB-KW"/>
</dbReference>
<sequence length="818" mass="91151">MQKIERELIFQAQPQGVMEGLFERIGAKIEHLFMKKGFLLVIVGFLLGRALILAKIAPFALPFFAAVFLMRKEKTGQAAIALVLGALSTSIPSAGFTFGSIGAFFIFHLIFSKISKNQLKMLPINVFVASLVTRLTLTYISMHEITYYDVMMSFIEAGLGYILTLIFIQSVPLLSTRRRKQALKNEEIICLIILFASVLTGTIGWSFYNISVEHVLSRYLVLLFAFVGGAAIGSTVGVVTGLILSLANVASLYQMSLLAFSGLLGGLLKDGKKYGVAIGLMIGTLLIGLYGEGTNELMPTIFESCLAMFMFFLTPQSFISRIAKFIPGTDEHAQEQQQYMRKIRDVTAKRVEQFSRLFQALSNSFNYHGLNGHEEDDQQKEIDYFLSNITEKTCQTCFRKSKCWEENFNTTYDYMVEIMHECENQPKKQSSSLQREWNNHCVKAAKVYEEIKQELSFYHANQRLKKQVKESRRLVADQLLGVSQVMEDFAKEIQRERENHQLQEDQIIEALAGMGIELGQIDIYSLKSGNVDIEISIPYCHGTGEAEKVIAPMLSDILGETIVVKKEECAPYPHGYCHVTLGSARAYVVETGVAHAAKGGALISGDCYSTIELGAGKYAIAISDGMGNGERAYLESNETLVLLQKILQSGIEEKVAIKSVNSVLSLRTTDEIFSTLDLAMIDLQDASVKFLKIGSSPSFIKRGEQIKKIEASNLPIGIIKDFEVDVVSEQLKSGDLLIMMSDGVFEGPSHVENYDVWMKRKLKEIQSEDPQAVADIILEEVIRTSGQIQDDMTVIVAKIKHNIPKWAAIPVYPSKKAQ</sequence>
<comment type="catalytic activity">
    <reaction evidence="11">
        <text>O-phospho-L-threonyl-[protein] + H2O = L-threonyl-[protein] + phosphate</text>
        <dbReference type="Rhea" id="RHEA:47004"/>
        <dbReference type="Rhea" id="RHEA-COMP:11060"/>
        <dbReference type="Rhea" id="RHEA-COMP:11605"/>
        <dbReference type="ChEBI" id="CHEBI:15377"/>
        <dbReference type="ChEBI" id="CHEBI:30013"/>
        <dbReference type="ChEBI" id="CHEBI:43474"/>
        <dbReference type="ChEBI" id="CHEBI:61977"/>
        <dbReference type="EC" id="3.1.3.16"/>
    </reaction>
</comment>
<comment type="catalytic activity">
    <reaction evidence="10">
        <text>O-phospho-L-seryl-[protein] + H2O = L-seryl-[protein] + phosphate</text>
        <dbReference type="Rhea" id="RHEA:20629"/>
        <dbReference type="Rhea" id="RHEA-COMP:9863"/>
        <dbReference type="Rhea" id="RHEA-COMP:11604"/>
        <dbReference type="ChEBI" id="CHEBI:15377"/>
        <dbReference type="ChEBI" id="CHEBI:29999"/>
        <dbReference type="ChEBI" id="CHEBI:43474"/>
        <dbReference type="ChEBI" id="CHEBI:83421"/>
        <dbReference type="EC" id="3.1.3.16"/>
    </reaction>
</comment>
<dbReference type="Pfam" id="PF19732">
    <property type="entry name" value="SpoIIE_N"/>
    <property type="match status" value="1"/>
</dbReference>
<dbReference type="Proteomes" id="UP000625804">
    <property type="component" value="Unassembled WGS sequence"/>
</dbReference>
<feature type="transmembrane region" description="Helical" evidence="14">
    <location>
        <begin position="188"/>
        <end position="208"/>
    </location>
</feature>
<keyword evidence="8 14" id="KW-1133">Transmembrane helix</keyword>
<evidence type="ECO:0000256" key="7">
    <source>
        <dbReference type="ARBA" id="ARBA00022969"/>
    </source>
</evidence>
<keyword evidence="5 16" id="KW-0378">Hydrolase</keyword>
<dbReference type="PANTHER" id="PTHR43156:SF2">
    <property type="entry name" value="STAGE II SPORULATION PROTEIN E"/>
    <property type="match status" value="1"/>
</dbReference>
<dbReference type="InterPro" id="IPR052016">
    <property type="entry name" value="Bact_Sigma-Reg"/>
</dbReference>
<comment type="subcellular location">
    <subcellularLocation>
        <location evidence="1">Cell membrane</location>
        <topology evidence="1">Multi-pass membrane protein</topology>
    </subcellularLocation>
</comment>
<dbReference type="EMBL" id="JABTTE010000023">
    <property type="protein sequence ID" value="NSL52905.1"/>
    <property type="molecule type" value="Genomic_DNA"/>
</dbReference>
<feature type="transmembrane region" description="Helical" evidence="14">
    <location>
        <begin position="297"/>
        <end position="314"/>
    </location>
</feature>
<dbReference type="AlphaFoldDB" id="A0A8J8GFB5"/>
<dbReference type="SMART" id="SM00332">
    <property type="entry name" value="PP2Cc"/>
    <property type="match status" value="1"/>
</dbReference>
<gene>
    <name evidence="16" type="primary">spoIIE</name>
    <name evidence="16" type="ORF">HR057_14205</name>
</gene>
<proteinExistence type="predicted"/>
<evidence type="ECO:0000256" key="12">
    <source>
        <dbReference type="ARBA" id="ARBA00058752"/>
    </source>
</evidence>
<dbReference type="EC" id="3.1.3.16" evidence="2"/>
<protein>
    <recommendedName>
        <fullName evidence="13">Stage II sporulation protein E</fullName>
        <ecNumber evidence="2">3.1.3.16</ecNumber>
    </recommendedName>
</protein>
<feature type="transmembrane region" description="Helical" evidence="14">
    <location>
        <begin position="38"/>
        <end position="68"/>
    </location>
</feature>
<dbReference type="GO" id="GO:0004722">
    <property type="term" value="F:protein serine/threonine phosphatase activity"/>
    <property type="evidence" value="ECO:0007669"/>
    <property type="project" value="UniProtKB-EC"/>
</dbReference>
<keyword evidence="7" id="KW-0749">Sporulation</keyword>
<feature type="transmembrane region" description="Helical" evidence="14">
    <location>
        <begin position="220"/>
        <end position="253"/>
    </location>
</feature>
<name>A0A8J8GFB5_9BACI</name>
<organism evidence="16 17">
    <name type="scientific">Calidifontibacillus erzurumensis</name>
    <dbReference type="NCBI Taxonomy" id="2741433"/>
    <lineage>
        <taxon>Bacteria</taxon>
        <taxon>Bacillati</taxon>
        <taxon>Bacillota</taxon>
        <taxon>Bacilli</taxon>
        <taxon>Bacillales</taxon>
        <taxon>Bacillaceae</taxon>
        <taxon>Calidifontibacillus/Schinkia group</taxon>
        <taxon>Calidifontibacillus</taxon>
    </lineage>
</organism>
<evidence type="ECO:0000256" key="8">
    <source>
        <dbReference type="ARBA" id="ARBA00022989"/>
    </source>
</evidence>
<keyword evidence="9 14" id="KW-0472">Membrane</keyword>
<keyword evidence="17" id="KW-1185">Reference proteome</keyword>
<feature type="transmembrane region" description="Helical" evidence="14">
    <location>
        <begin position="80"/>
        <end position="110"/>
    </location>
</feature>
<dbReference type="InterPro" id="IPR014221">
    <property type="entry name" value="SpoII_E"/>
</dbReference>
<dbReference type="GO" id="GO:0005886">
    <property type="term" value="C:plasma membrane"/>
    <property type="evidence" value="ECO:0007669"/>
    <property type="project" value="UniProtKB-SubCell"/>
</dbReference>
<comment type="caution">
    <text evidence="16">The sequence shown here is derived from an EMBL/GenBank/DDBJ whole genome shotgun (WGS) entry which is preliminary data.</text>
</comment>
<evidence type="ECO:0000256" key="10">
    <source>
        <dbReference type="ARBA" id="ARBA00047761"/>
    </source>
</evidence>
<keyword evidence="6" id="KW-0904">Protein phosphatase</keyword>
<evidence type="ECO:0000256" key="5">
    <source>
        <dbReference type="ARBA" id="ARBA00022801"/>
    </source>
</evidence>
<feature type="transmembrane region" description="Helical" evidence="14">
    <location>
        <begin position="122"/>
        <end position="142"/>
    </location>
</feature>
<evidence type="ECO:0000256" key="11">
    <source>
        <dbReference type="ARBA" id="ARBA00048336"/>
    </source>
</evidence>
<evidence type="ECO:0000256" key="2">
    <source>
        <dbReference type="ARBA" id="ARBA00013081"/>
    </source>
</evidence>
<dbReference type="PANTHER" id="PTHR43156">
    <property type="entry name" value="STAGE II SPORULATION PROTEIN E-RELATED"/>
    <property type="match status" value="1"/>
</dbReference>
<evidence type="ECO:0000313" key="17">
    <source>
        <dbReference type="Proteomes" id="UP000625804"/>
    </source>
</evidence>
<dbReference type="InterPro" id="IPR001932">
    <property type="entry name" value="PPM-type_phosphatase-like_dom"/>
</dbReference>
<evidence type="ECO:0000259" key="15">
    <source>
        <dbReference type="PROSITE" id="PS51746"/>
    </source>
</evidence>
<keyword evidence="4 14" id="KW-0812">Transmembrane</keyword>
<dbReference type="InterPro" id="IPR045768">
    <property type="entry name" value="SpoIIE_N"/>
</dbReference>
<dbReference type="Pfam" id="PF07228">
    <property type="entry name" value="SpoIIE"/>
    <property type="match status" value="1"/>
</dbReference>
<dbReference type="Gene3D" id="3.60.40.10">
    <property type="entry name" value="PPM-type phosphatase domain"/>
    <property type="match status" value="1"/>
</dbReference>
<dbReference type="FunFam" id="3.60.40.10:FF:000100">
    <property type="entry name" value="Stage II sporulation protein E"/>
    <property type="match status" value="1"/>
</dbReference>
<reference evidence="16" key="1">
    <citation type="submission" date="2020-06" db="EMBL/GenBank/DDBJ databases">
        <title>A novel thermopfilic bacterium from Erzurum, Turkey.</title>
        <authorList>
            <person name="Adiguzel A."/>
            <person name="Ay H."/>
            <person name="Baltaci M.O."/>
        </authorList>
    </citation>
    <scope>NUCLEOTIDE SEQUENCE</scope>
    <source>
        <strain evidence="16">P2</strain>
    </source>
</reference>
<evidence type="ECO:0000256" key="13">
    <source>
        <dbReference type="ARBA" id="ARBA00074959"/>
    </source>
</evidence>
<evidence type="ECO:0000256" key="4">
    <source>
        <dbReference type="ARBA" id="ARBA00022692"/>
    </source>
</evidence>
<dbReference type="SUPFAM" id="SSF81606">
    <property type="entry name" value="PP2C-like"/>
    <property type="match status" value="1"/>
</dbReference>
<dbReference type="SMART" id="SM00331">
    <property type="entry name" value="PP2C_SIG"/>
    <property type="match status" value="1"/>
</dbReference>
<keyword evidence="3" id="KW-1003">Cell membrane</keyword>
<evidence type="ECO:0000313" key="16">
    <source>
        <dbReference type="EMBL" id="NSL52905.1"/>
    </source>
</evidence>
<dbReference type="PROSITE" id="PS51746">
    <property type="entry name" value="PPM_2"/>
    <property type="match status" value="1"/>
</dbReference>
<evidence type="ECO:0000256" key="14">
    <source>
        <dbReference type="SAM" id="Phobius"/>
    </source>
</evidence>
<feature type="transmembrane region" description="Helical" evidence="14">
    <location>
        <begin position="274"/>
        <end position="291"/>
    </location>
</feature>
<accession>A0A8J8GFB5</accession>
<dbReference type="InterPro" id="IPR036457">
    <property type="entry name" value="PPM-type-like_dom_sf"/>
</dbReference>
<feature type="transmembrane region" description="Helical" evidence="14">
    <location>
        <begin position="154"/>
        <end position="176"/>
    </location>
</feature>